<dbReference type="EMBL" id="OIVN01002107">
    <property type="protein sequence ID" value="SPD00596.1"/>
    <property type="molecule type" value="Genomic_DNA"/>
</dbReference>
<accession>A0A2N9GLX2</accession>
<comment type="similarity">
    <text evidence="3">Belongs to the PMEI family.</text>
</comment>
<dbReference type="PANTHER" id="PTHR36710">
    <property type="entry name" value="PECTINESTERASE INHIBITOR-LIKE"/>
    <property type="match status" value="1"/>
</dbReference>
<dbReference type="EMBL" id="OIVN01006213">
    <property type="protein sequence ID" value="SPD27921.1"/>
    <property type="molecule type" value="Genomic_DNA"/>
</dbReference>
<dbReference type="GO" id="GO:0046910">
    <property type="term" value="F:pectinesterase inhibitor activity"/>
    <property type="evidence" value="ECO:0007669"/>
    <property type="project" value="InterPro"/>
</dbReference>
<evidence type="ECO:0000313" key="8">
    <source>
        <dbReference type="EMBL" id="SPD27921.1"/>
    </source>
</evidence>
<dbReference type="Gene3D" id="1.20.140.40">
    <property type="entry name" value="Invertase/pectin methylesterase inhibitor family protein"/>
    <property type="match status" value="1"/>
</dbReference>
<evidence type="ECO:0000313" key="7">
    <source>
        <dbReference type="EMBL" id="SPD00602.1"/>
    </source>
</evidence>
<feature type="signal peptide" evidence="4">
    <location>
        <begin position="1"/>
        <end position="27"/>
    </location>
</feature>
<evidence type="ECO:0000259" key="5">
    <source>
        <dbReference type="SMART" id="SM00856"/>
    </source>
</evidence>
<organism evidence="7">
    <name type="scientific">Fagus sylvatica</name>
    <name type="common">Beechnut</name>
    <dbReference type="NCBI Taxonomy" id="28930"/>
    <lineage>
        <taxon>Eukaryota</taxon>
        <taxon>Viridiplantae</taxon>
        <taxon>Streptophyta</taxon>
        <taxon>Embryophyta</taxon>
        <taxon>Tracheophyta</taxon>
        <taxon>Spermatophyta</taxon>
        <taxon>Magnoliopsida</taxon>
        <taxon>eudicotyledons</taxon>
        <taxon>Gunneridae</taxon>
        <taxon>Pentapetalae</taxon>
        <taxon>rosids</taxon>
        <taxon>fabids</taxon>
        <taxon>Fagales</taxon>
        <taxon>Fagaceae</taxon>
        <taxon>Fagus</taxon>
    </lineage>
</organism>
<dbReference type="FunFam" id="1.20.140.40:FF:000008">
    <property type="entry name" value="Invertase/pectin methylesterase inhibitor family protein"/>
    <property type="match status" value="1"/>
</dbReference>
<keyword evidence="1 4" id="KW-0732">Signal</keyword>
<dbReference type="InterPro" id="IPR052421">
    <property type="entry name" value="PCW_Enzyme_Inhibitor"/>
</dbReference>
<evidence type="ECO:0000256" key="3">
    <source>
        <dbReference type="ARBA" id="ARBA00038471"/>
    </source>
</evidence>
<reference evidence="7" key="1">
    <citation type="submission" date="2018-02" db="EMBL/GenBank/DDBJ databases">
        <authorList>
            <person name="Cohen D.B."/>
            <person name="Kent A.D."/>
        </authorList>
    </citation>
    <scope>NUCLEOTIDE SEQUENCE</scope>
</reference>
<dbReference type="SMART" id="SM00856">
    <property type="entry name" value="PMEI"/>
    <property type="match status" value="1"/>
</dbReference>
<evidence type="ECO:0000313" key="6">
    <source>
        <dbReference type="EMBL" id="SPD00596.1"/>
    </source>
</evidence>
<dbReference type="PANTHER" id="PTHR36710:SF4">
    <property type="entry name" value="PLANT INVERTASE_PECTIN METHYLESTERASE INHIBITOR SUPERFAMILY PROTEIN"/>
    <property type="match status" value="1"/>
</dbReference>
<evidence type="ECO:0000256" key="4">
    <source>
        <dbReference type="SAM" id="SignalP"/>
    </source>
</evidence>
<feature type="chain" id="PRO_5015084639" description="Pectinesterase inhibitor domain-containing protein" evidence="4">
    <location>
        <begin position="28"/>
        <end position="180"/>
    </location>
</feature>
<dbReference type="InterPro" id="IPR035513">
    <property type="entry name" value="Invertase/methylesterase_inhib"/>
</dbReference>
<dbReference type="InterPro" id="IPR034086">
    <property type="entry name" value="PMEI_plant"/>
</dbReference>
<dbReference type="Pfam" id="PF04043">
    <property type="entry name" value="PMEI"/>
    <property type="match status" value="1"/>
</dbReference>
<dbReference type="EMBL" id="OIVN01002107">
    <property type="protein sequence ID" value="SPD00602.1"/>
    <property type="molecule type" value="Genomic_DNA"/>
</dbReference>
<dbReference type="CDD" id="cd15797">
    <property type="entry name" value="PMEI"/>
    <property type="match status" value="1"/>
</dbReference>
<dbReference type="NCBIfam" id="TIGR01614">
    <property type="entry name" value="PME_inhib"/>
    <property type="match status" value="1"/>
</dbReference>
<feature type="domain" description="Pectinesterase inhibitor" evidence="5">
    <location>
        <begin position="34"/>
        <end position="172"/>
    </location>
</feature>
<dbReference type="InterPro" id="IPR006501">
    <property type="entry name" value="Pectinesterase_inhib_dom"/>
</dbReference>
<keyword evidence="2" id="KW-1015">Disulfide bond</keyword>
<dbReference type="SUPFAM" id="SSF101148">
    <property type="entry name" value="Plant invertase/pectin methylesterase inhibitor"/>
    <property type="match status" value="1"/>
</dbReference>
<evidence type="ECO:0000256" key="1">
    <source>
        <dbReference type="ARBA" id="ARBA00022729"/>
    </source>
</evidence>
<dbReference type="AlphaFoldDB" id="A0A2N9GLX2"/>
<gene>
    <name evidence="6" type="ORF">FSB_LOCUS28478</name>
    <name evidence="7" type="ORF">FSB_LOCUS28484</name>
    <name evidence="8" type="ORF">FSB_LOCUS55803</name>
</gene>
<proteinExistence type="inferred from homology"/>
<evidence type="ECO:0000256" key="2">
    <source>
        <dbReference type="ARBA" id="ARBA00023157"/>
    </source>
</evidence>
<sequence>MKGSSFCASSLLISLLLAILCISPAQSIRLGVKIGEDVLTDLCSKTDDPSFCLQSLKSDPQTATTDLRGLAGVSINLAKTTVTKTHTFIKSQLEKTTDPQLKKQYSQCLDSYDDAIGNVDYASEQLSSSDYGGVSSAASACMTDISDCQDATSALPQQNKESNLLCKVTLLIANRLLGKV</sequence>
<protein>
    <recommendedName>
        <fullName evidence="5">Pectinesterase inhibitor domain-containing protein</fullName>
    </recommendedName>
</protein>
<name>A0A2N9GLX2_FAGSY</name>